<comment type="subunit">
    <text evidence="13">Interacts with ABP1, which is required for proper actin patch localization.</text>
</comment>
<evidence type="ECO:0000313" key="16">
    <source>
        <dbReference type="EMBL" id="CCD25840.2"/>
    </source>
</evidence>
<feature type="compositionally biased region" description="Polar residues" evidence="14">
    <location>
        <begin position="592"/>
        <end position="605"/>
    </location>
</feature>
<accession>G0WDH9</accession>
<dbReference type="PROSITE" id="PS00108">
    <property type="entry name" value="PROTEIN_KINASE_ST"/>
    <property type="match status" value="1"/>
</dbReference>
<feature type="compositionally biased region" description="Basic residues" evidence="14">
    <location>
        <begin position="523"/>
        <end position="536"/>
    </location>
</feature>
<keyword evidence="5" id="KW-0597">Phosphoprotein</keyword>
<dbReference type="OMA" id="ACKEIEY"/>
<dbReference type="FunFam" id="1.10.510.10:FF:000441">
    <property type="entry name" value="Serine/threonine protein kinase"/>
    <property type="match status" value="1"/>
</dbReference>
<evidence type="ECO:0000256" key="5">
    <source>
        <dbReference type="ARBA" id="ARBA00022553"/>
    </source>
</evidence>
<dbReference type="GO" id="GO:0005524">
    <property type="term" value="F:ATP binding"/>
    <property type="evidence" value="ECO:0007669"/>
    <property type="project" value="UniProtKB-KW"/>
</dbReference>
<name>G0WDH9_NAUDC</name>
<dbReference type="InterPro" id="IPR000719">
    <property type="entry name" value="Prot_kinase_dom"/>
</dbReference>
<evidence type="ECO:0000256" key="1">
    <source>
        <dbReference type="ARBA" id="ARBA00004134"/>
    </source>
</evidence>
<dbReference type="InterPro" id="IPR008271">
    <property type="entry name" value="Ser/Thr_kinase_AS"/>
</dbReference>
<feature type="compositionally biased region" description="Polar residues" evidence="14">
    <location>
        <begin position="495"/>
        <end position="515"/>
    </location>
</feature>
<dbReference type="KEGG" id="ndi:NDAI_0G00640"/>
<dbReference type="CDD" id="cd14037">
    <property type="entry name" value="STKc_NAK_like"/>
    <property type="match status" value="1"/>
</dbReference>
<dbReference type="SUPFAM" id="SSF56112">
    <property type="entry name" value="Protein kinase-like (PK-like)"/>
    <property type="match status" value="1"/>
</dbReference>
<dbReference type="PANTHER" id="PTHR22967:SF57">
    <property type="entry name" value="AUXILIN, ISOFORM A-RELATED"/>
    <property type="match status" value="1"/>
</dbReference>
<evidence type="ECO:0000256" key="7">
    <source>
        <dbReference type="ARBA" id="ARBA00022741"/>
    </source>
</evidence>
<evidence type="ECO:0000256" key="14">
    <source>
        <dbReference type="SAM" id="MobiDB-lite"/>
    </source>
</evidence>
<dbReference type="STRING" id="1071378.G0WDH9"/>
<feature type="region of interest" description="Disordered" evidence="14">
    <location>
        <begin position="451"/>
        <end position="576"/>
    </location>
</feature>
<dbReference type="GO" id="GO:0030479">
    <property type="term" value="C:actin cortical patch"/>
    <property type="evidence" value="ECO:0007669"/>
    <property type="project" value="UniProtKB-SubCell"/>
</dbReference>
<evidence type="ECO:0000256" key="4">
    <source>
        <dbReference type="ARBA" id="ARBA00022527"/>
    </source>
</evidence>
<evidence type="ECO:0000313" key="17">
    <source>
        <dbReference type="Proteomes" id="UP000000689"/>
    </source>
</evidence>
<dbReference type="GO" id="GO:0007015">
    <property type="term" value="P:actin filament organization"/>
    <property type="evidence" value="ECO:0007669"/>
    <property type="project" value="EnsemblFungi"/>
</dbReference>
<dbReference type="GO" id="GO:0004674">
    <property type="term" value="F:protein serine/threonine kinase activity"/>
    <property type="evidence" value="ECO:0007669"/>
    <property type="project" value="UniProtKB-KW"/>
</dbReference>
<keyword evidence="3" id="KW-0963">Cytoplasm</keyword>
<dbReference type="eggNOG" id="KOG1989">
    <property type="taxonomic scope" value="Eukaryota"/>
</dbReference>
<dbReference type="GO" id="GO:0000147">
    <property type="term" value="P:actin cortical patch assembly"/>
    <property type="evidence" value="ECO:0007669"/>
    <property type="project" value="TreeGrafter"/>
</dbReference>
<keyword evidence="6" id="KW-0808">Transferase</keyword>
<feature type="domain" description="Protein kinase" evidence="15">
    <location>
        <begin position="22"/>
        <end position="311"/>
    </location>
</feature>
<dbReference type="GO" id="GO:2000369">
    <property type="term" value="P:regulation of clathrin-dependent endocytosis"/>
    <property type="evidence" value="ECO:0007669"/>
    <property type="project" value="EnsemblFungi"/>
</dbReference>
<dbReference type="SMART" id="SM00220">
    <property type="entry name" value="S_TKc"/>
    <property type="match status" value="1"/>
</dbReference>
<dbReference type="GeneID" id="11497236"/>
<comment type="catalytic activity">
    <reaction evidence="11">
        <text>L-threonyl-[protein] + ATP = O-phospho-L-threonyl-[protein] + ADP + H(+)</text>
        <dbReference type="Rhea" id="RHEA:46608"/>
        <dbReference type="Rhea" id="RHEA-COMP:11060"/>
        <dbReference type="Rhea" id="RHEA-COMP:11605"/>
        <dbReference type="ChEBI" id="CHEBI:15378"/>
        <dbReference type="ChEBI" id="CHEBI:30013"/>
        <dbReference type="ChEBI" id="CHEBI:30616"/>
        <dbReference type="ChEBI" id="CHEBI:61977"/>
        <dbReference type="ChEBI" id="CHEBI:456216"/>
        <dbReference type="EC" id="2.7.11.1"/>
    </reaction>
</comment>
<dbReference type="EMBL" id="HE580273">
    <property type="protein sequence ID" value="CCD25840.2"/>
    <property type="molecule type" value="Genomic_DNA"/>
</dbReference>
<evidence type="ECO:0000259" key="15">
    <source>
        <dbReference type="PROSITE" id="PS50011"/>
    </source>
</evidence>
<dbReference type="InterPro" id="IPR011009">
    <property type="entry name" value="Kinase-like_dom_sf"/>
</dbReference>
<evidence type="ECO:0000256" key="3">
    <source>
        <dbReference type="ARBA" id="ARBA00022490"/>
    </source>
</evidence>
<evidence type="ECO:0000256" key="6">
    <source>
        <dbReference type="ARBA" id="ARBA00022679"/>
    </source>
</evidence>
<dbReference type="PANTHER" id="PTHR22967">
    <property type="entry name" value="SERINE/THREONINE PROTEIN KINASE"/>
    <property type="match status" value="1"/>
</dbReference>
<comment type="catalytic activity">
    <reaction evidence="12">
        <text>L-seryl-[protein] + ATP = O-phospho-L-seryl-[protein] + ADP + H(+)</text>
        <dbReference type="Rhea" id="RHEA:17989"/>
        <dbReference type="Rhea" id="RHEA-COMP:9863"/>
        <dbReference type="Rhea" id="RHEA-COMP:11604"/>
        <dbReference type="ChEBI" id="CHEBI:15378"/>
        <dbReference type="ChEBI" id="CHEBI:29999"/>
        <dbReference type="ChEBI" id="CHEBI:30616"/>
        <dbReference type="ChEBI" id="CHEBI:83421"/>
        <dbReference type="ChEBI" id="CHEBI:456216"/>
        <dbReference type="EC" id="2.7.11.1"/>
    </reaction>
</comment>
<dbReference type="Proteomes" id="UP000000689">
    <property type="component" value="Chromosome 7"/>
</dbReference>
<evidence type="ECO:0000256" key="12">
    <source>
        <dbReference type="ARBA" id="ARBA00048679"/>
    </source>
</evidence>
<organism evidence="16 17">
    <name type="scientific">Naumovozyma dairenensis (strain ATCC 10597 / BCRC 20456 / CBS 421 / NBRC 0211 / NRRL Y-12639)</name>
    <name type="common">Saccharomyces dairenensis</name>
    <dbReference type="NCBI Taxonomy" id="1071378"/>
    <lineage>
        <taxon>Eukaryota</taxon>
        <taxon>Fungi</taxon>
        <taxon>Dikarya</taxon>
        <taxon>Ascomycota</taxon>
        <taxon>Saccharomycotina</taxon>
        <taxon>Saccharomycetes</taxon>
        <taxon>Saccharomycetales</taxon>
        <taxon>Saccharomycetaceae</taxon>
        <taxon>Naumovozyma</taxon>
    </lineage>
</organism>
<keyword evidence="7" id="KW-0547">Nucleotide-binding</keyword>
<dbReference type="PROSITE" id="PS50011">
    <property type="entry name" value="PROTEIN_KINASE_DOM"/>
    <property type="match status" value="1"/>
</dbReference>
<evidence type="ECO:0000256" key="10">
    <source>
        <dbReference type="ARBA" id="ARBA00023212"/>
    </source>
</evidence>
<gene>
    <name evidence="16" type="primary">NDAI0G00640</name>
    <name evidence="16" type="ordered locus">NDAI_0G00640</name>
</gene>
<evidence type="ECO:0000256" key="11">
    <source>
        <dbReference type="ARBA" id="ARBA00047899"/>
    </source>
</evidence>
<keyword evidence="10" id="KW-0206">Cytoskeleton</keyword>
<dbReference type="EC" id="2.7.11.1" evidence="2"/>
<feature type="compositionally biased region" description="Basic and acidic residues" evidence="14">
    <location>
        <begin position="484"/>
        <end position="494"/>
    </location>
</feature>
<dbReference type="HOGENOM" id="CLU_011638_3_0_1"/>
<dbReference type="Pfam" id="PF00069">
    <property type="entry name" value="Pkinase"/>
    <property type="match status" value="1"/>
</dbReference>
<dbReference type="RefSeq" id="XP_003671083.2">
    <property type="nucleotide sequence ID" value="XM_003671035.2"/>
</dbReference>
<comment type="subcellular location">
    <subcellularLocation>
        <location evidence="1">Cytoplasm</location>
        <location evidence="1">Cytoskeleton</location>
        <location evidence="1">Actin patch</location>
    </subcellularLocation>
</comment>
<keyword evidence="8" id="KW-0418">Kinase</keyword>
<feature type="compositionally biased region" description="Polar residues" evidence="14">
    <location>
        <begin position="541"/>
        <end position="574"/>
    </location>
</feature>
<evidence type="ECO:0000256" key="2">
    <source>
        <dbReference type="ARBA" id="ARBA00012513"/>
    </source>
</evidence>
<feature type="region of interest" description="Disordered" evidence="14">
    <location>
        <begin position="591"/>
        <end position="621"/>
    </location>
</feature>
<sequence>MNQPQVAIYHPGTLLSVGSHQARIIKYLTSGGFAQVYTAEISPIDPFINSSIVCLKRVIVPDKPSLNTLRAEVDAMKLLRNNTHVVSYIDSHAAKFDTNIGSYEVFLLMEYCDRGGLIDFMNTRLQNRLHENEILDIMSQVSQGVAAMHALQPPLLHRDIKIENVLLTSRGHYKLCDFGSVCGIIRPPTNPQEFTYVQHDIMKNTTAQYRSPEMINLGKGLPINEKSDIWALGVFLYKLCYYTTPFEKTGENAILHASFQFPNFPHYSDRMKSLIRITLNVQPSQRPNIYQLLEEVSKIQNVPCPIPDFYLQRKLAQAQAQTQAQDVVMNVPIPSYPVAIPAITNNNGSYNYNMSIASATINPQNANNNNTNNNPYTVASNNVTGILQSINAPLLNVPLQPNRPISSQKKHIQKSQTMPMPSMDANLKKSTCQLGHTTLSIPNKNNDVIQKRASVSSSRSSPLLQERIISTDMSFSSDDDKDDDSSIHTDEQNVKIDTQPLTHTISKTKSLFDNNDNVEHGRSLNKHATKREKHRSLPPLQRNTLKNNFDQMYDDTTQSNSKSSTPEKSILSNQETKEQIKKKMLEKLQRVKSITASTPTLPTTSNDKEVAQKKKQNQLFL</sequence>
<evidence type="ECO:0000256" key="8">
    <source>
        <dbReference type="ARBA" id="ARBA00022777"/>
    </source>
</evidence>
<keyword evidence="17" id="KW-1185">Reference proteome</keyword>
<protein>
    <recommendedName>
        <fullName evidence="2">non-specific serine/threonine protein kinase</fullName>
        <ecNumber evidence="2">2.7.11.1</ecNumber>
    </recommendedName>
</protein>
<keyword evidence="4" id="KW-0723">Serine/threonine-protein kinase</keyword>
<evidence type="ECO:0000256" key="13">
    <source>
        <dbReference type="ARBA" id="ARBA00065090"/>
    </source>
</evidence>
<proteinExistence type="predicted"/>
<evidence type="ECO:0000256" key="9">
    <source>
        <dbReference type="ARBA" id="ARBA00022840"/>
    </source>
</evidence>
<reference evidence="16 17" key="1">
    <citation type="journal article" date="2011" name="Proc. Natl. Acad. Sci. U.S.A.">
        <title>Evolutionary erosion of yeast sex chromosomes by mating-type switching accidents.</title>
        <authorList>
            <person name="Gordon J.L."/>
            <person name="Armisen D."/>
            <person name="Proux-Wera E."/>
            <person name="Oheigeartaigh S.S."/>
            <person name="Byrne K.P."/>
            <person name="Wolfe K.H."/>
        </authorList>
    </citation>
    <scope>NUCLEOTIDE SEQUENCE [LARGE SCALE GENOMIC DNA]</scope>
    <source>
        <strain evidence="17">ATCC 10597 / BCRC 20456 / CBS 421 / NBRC 0211 / NRRL Y-12639</strain>
    </source>
</reference>
<dbReference type="AlphaFoldDB" id="G0WDH9"/>
<dbReference type="OrthoDB" id="2018507at2759"/>
<dbReference type="Gene3D" id="1.10.510.10">
    <property type="entry name" value="Transferase(Phosphotransferase) domain 1"/>
    <property type="match status" value="1"/>
</dbReference>
<keyword evidence="9" id="KW-0067">ATP-binding</keyword>